<comment type="caution">
    <text evidence="1">The sequence shown here is derived from an EMBL/GenBank/DDBJ whole genome shotgun (WGS) entry which is preliminary data.</text>
</comment>
<evidence type="ECO:0000313" key="2">
    <source>
        <dbReference type="Proteomes" id="UP000190626"/>
    </source>
</evidence>
<accession>A0A1V4HCN4</accession>
<protein>
    <submittedName>
        <fullName evidence="1">Uncharacterized protein</fullName>
    </submittedName>
</protein>
<reference evidence="2" key="1">
    <citation type="submission" date="2016-07" db="EMBL/GenBank/DDBJ databases">
        <authorList>
            <person name="Florea S."/>
            <person name="Webb J.S."/>
            <person name="Jaromczyk J."/>
            <person name="Schardl C.L."/>
        </authorList>
    </citation>
    <scope>NUCLEOTIDE SEQUENCE [LARGE SCALE GENOMIC DNA]</scope>
    <source>
        <strain evidence="2">CY1</strain>
    </source>
</reference>
<proteinExistence type="predicted"/>
<evidence type="ECO:0000313" key="1">
    <source>
        <dbReference type="EMBL" id="OPH51142.1"/>
    </source>
</evidence>
<dbReference type="AlphaFoldDB" id="A0A1V4HCN4"/>
<organism evidence="1 2">
    <name type="scientific">Paenibacillus ferrarius</name>
    <dbReference type="NCBI Taxonomy" id="1469647"/>
    <lineage>
        <taxon>Bacteria</taxon>
        <taxon>Bacillati</taxon>
        <taxon>Bacillota</taxon>
        <taxon>Bacilli</taxon>
        <taxon>Bacillales</taxon>
        <taxon>Paenibacillaceae</taxon>
        <taxon>Paenibacillus</taxon>
    </lineage>
</organism>
<sequence>MPWIEGVVFFLNNDTVVDVDNIKGKSKSIINGHQSLIKYFEKIDHNTSDTKNLEDMSIIQDLIWKISS</sequence>
<keyword evidence="2" id="KW-1185">Reference proteome</keyword>
<dbReference type="Proteomes" id="UP000190626">
    <property type="component" value="Unassembled WGS sequence"/>
</dbReference>
<dbReference type="EMBL" id="MBTG01000032">
    <property type="protein sequence ID" value="OPH51142.1"/>
    <property type="molecule type" value="Genomic_DNA"/>
</dbReference>
<gene>
    <name evidence="1" type="ORF">BC351_35390</name>
</gene>
<name>A0A1V4HCN4_9BACL</name>